<evidence type="ECO:0000259" key="6">
    <source>
        <dbReference type="PROSITE" id="PS50011"/>
    </source>
</evidence>
<dbReference type="PANTHER" id="PTHR43289:SF34">
    <property type="entry name" value="SERINE_THREONINE-PROTEIN KINASE YBDM-RELATED"/>
    <property type="match status" value="1"/>
</dbReference>
<accession>A0A518FLQ9</accession>
<dbReference type="PANTHER" id="PTHR43289">
    <property type="entry name" value="MITOGEN-ACTIVATED PROTEIN KINASE KINASE KINASE 20-RELATED"/>
    <property type="match status" value="1"/>
</dbReference>
<dbReference type="Proteomes" id="UP000320839">
    <property type="component" value="Chromosome"/>
</dbReference>
<dbReference type="OrthoDB" id="280689at2"/>
<dbReference type="Gene3D" id="1.10.510.10">
    <property type="entry name" value="Transferase(Phosphotransferase) domain 1"/>
    <property type="match status" value="1"/>
</dbReference>
<keyword evidence="3 7" id="KW-0418">Kinase</keyword>
<proteinExistence type="predicted"/>
<dbReference type="InterPro" id="IPR013325">
    <property type="entry name" value="RNA_pol_sigma_r2"/>
</dbReference>
<evidence type="ECO:0000256" key="5">
    <source>
        <dbReference type="PROSITE-ProRule" id="PRU10141"/>
    </source>
</evidence>
<organism evidence="7 8">
    <name type="scientific">Gimesia panareensis</name>
    <dbReference type="NCBI Taxonomy" id="2527978"/>
    <lineage>
        <taxon>Bacteria</taxon>
        <taxon>Pseudomonadati</taxon>
        <taxon>Planctomycetota</taxon>
        <taxon>Planctomycetia</taxon>
        <taxon>Planctomycetales</taxon>
        <taxon>Planctomycetaceae</taxon>
        <taxon>Gimesia</taxon>
    </lineage>
</organism>
<evidence type="ECO:0000313" key="7">
    <source>
        <dbReference type="EMBL" id="QDV17306.1"/>
    </source>
</evidence>
<dbReference type="CDD" id="cd14014">
    <property type="entry name" value="STKc_PknB_like"/>
    <property type="match status" value="1"/>
</dbReference>
<dbReference type="RefSeq" id="WP_145455366.1">
    <property type="nucleotide sequence ID" value="NZ_CP036317.1"/>
</dbReference>
<dbReference type="Gene3D" id="1.10.1740.10">
    <property type="match status" value="1"/>
</dbReference>
<evidence type="ECO:0000256" key="3">
    <source>
        <dbReference type="ARBA" id="ARBA00022777"/>
    </source>
</evidence>
<dbReference type="Pfam" id="PF07638">
    <property type="entry name" value="Sigma70_ECF"/>
    <property type="match status" value="1"/>
</dbReference>
<dbReference type="SUPFAM" id="SSF88659">
    <property type="entry name" value="Sigma3 and sigma4 domains of RNA polymerase sigma factors"/>
    <property type="match status" value="1"/>
</dbReference>
<protein>
    <submittedName>
        <fullName evidence="7">Serine/threonine-protein kinase PrkC</fullName>
        <ecNumber evidence="7">2.7.11.1</ecNumber>
    </submittedName>
</protein>
<dbReference type="Gene3D" id="1.10.10.10">
    <property type="entry name" value="Winged helix-like DNA-binding domain superfamily/Winged helix DNA-binding domain"/>
    <property type="match status" value="1"/>
</dbReference>
<dbReference type="GO" id="GO:0003700">
    <property type="term" value="F:DNA-binding transcription factor activity"/>
    <property type="evidence" value="ECO:0007669"/>
    <property type="project" value="InterPro"/>
</dbReference>
<dbReference type="GO" id="GO:0005524">
    <property type="term" value="F:ATP binding"/>
    <property type="evidence" value="ECO:0007669"/>
    <property type="project" value="UniProtKB-UniRule"/>
</dbReference>
<dbReference type="EC" id="2.7.11.1" evidence="7"/>
<dbReference type="SUPFAM" id="SSF56112">
    <property type="entry name" value="Protein kinase-like (PK-like)"/>
    <property type="match status" value="1"/>
</dbReference>
<dbReference type="GO" id="GO:0006352">
    <property type="term" value="P:DNA-templated transcription initiation"/>
    <property type="evidence" value="ECO:0007669"/>
    <property type="project" value="InterPro"/>
</dbReference>
<dbReference type="SUPFAM" id="SSF88946">
    <property type="entry name" value="Sigma2 domain of RNA polymerase sigma factors"/>
    <property type="match status" value="1"/>
</dbReference>
<dbReference type="AlphaFoldDB" id="A0A518FLQ9"/>
<dbReference type="InterPro" id="IPR000719">
    <property type="entry name" value="Prot_kinase_dom"/>
</dbReference>
<dbReference type="Pfam" id="PF00069">
    <property type="entry name" value="Pkinase"/>
    <property type="match status" value="1"/>
</dbReference>
<evidence type="ECO:0000256" key="2">
    <source>
        <dbReference type="ARBA" id="ARBA00022741"/>
    </source>
</evidence>
<feature type="binding site" evidence="5">
    <location>
        <position position="239"/>
    </location>
    <ligand>
        <name>ATP</name>
        <dbReference type="ChEBI" id="CHEBI:30616"/>
    </ligand>
</feature>
<keyword evidence="1 7" id="KW-0808">Transferase</keyword>
<dbReference type="PROSITE" id="PS50011">
    <property type="entry name" value="PROTEIN_KINASE_DOM"/>
    <property type="match status" value="1"/>
</dbReference>
<name>A0A518FLQ9_9PLAN</name>
<dbReference type="InterPro" id="IPR053812">
    <property type="entry name" value="HTH_Sigma70_ECF-like"/>
</dbReference>
<dbReference type="InterPro" id="IPR036388">
    <property type="entry name" value="WH-like_DNA-bd_sf"/>
</dbReference>
<evidence type="ECO:0000313" key="8">
    <source>
        <dbReference type="Proteomes" id="UP000320839"/>
    </source>
</evidence>
<dbReference type="GO" id="GO:0004674">
    <property type="term" value="F:protein serine/threonine kinase activity"/>
    <property type="evidence" value="ECO:0007669"/>
    <property type="project" value="UniProtKB-EC"/>
</dbReference>
<reference evidence="7 8" key="1">
    <citation type="submission" date="2019-02" db="EMBL/GenBank/DDBJ databases">
        <title>Deep-cultivation of Planctomycetes and their phenomic and genomic characterization uncovers novel biology.</title>
        <authorList>
            <person name="Wiegand S."/>
            <person name="Jogler M."/>
            <person name="Boedeker C."/>
            <person name="Pinto D."/>
            <person name="Vollmers J."/>
            <person name="Rivas-Marin E."/>
            <person name="Kohn T."/>
            <person name="Peeters S.H."/>
            <person name="Heuer A."/>
            <person name="Rast P."/>
            <person name="Oberbeckmann S."/>
            <person name="Bunk B."/>
            <person name="Jeske O."/>
            <person name="Meyerdierks A."/>
            <person name="Storesund J.E."/>
            <person name="Kallscheuer N."/>
            <person name="Luecker S."/>
            <person name="Lage O.M."/>
            <person name="Pohl T."/>
            <person name="Merkel B.J."/>
            <person name="Hornburger P."/>
            <person name="Mueller R.-W."/>
            <person name="Bruemmer F."/>
            <person name="Labrenz M."/>
            <person name="Spormann A.M."/>
            <person name="Op den Camp H."/>
            <person name="Overmann J."/>
            <person name="Amann R."/>
            <person name="Jetten M.S.M."/>
            <person name="Mascher T."/>
            <person name="Medema M.H."/>
            <person name="Devos D.P."/>
            <person name="Kaster A.-K."/>
            <person name="Ovreas L."/>
            <person name="Rohde M."/>
            <person name="Galperin M.Y."/>
            <person name="Jogler C."/>
        </authorList>
    </citation>
    <scope>NUCLEOTIDE SEQUENCE [LARGE SCALE GENOMIC DNA]</scope>
    <source>
        <strain evidence="7 8">Pan153</strain>
    </source>
</reference>
<evidence type="ECO:0000256" key="1">
    <source>
        <dbReference type="ARBA" id="ARBA00022679"/>
    </source>
</evidence>
<dbReference type="EMBL" id="CP036317">
    <property type="protein sequence ID" value="QDV17306.1"/>
    <property type="molecule type" value="Genomic_DNA"/>
</dbReference>
<gene>
    <name evidence="7" type="primary">prkC_12</name>
    <name evidence="7" type="ORF">Pan153_19410</name>
</gene>
<sequence>MNSQELLLMYQAGRNEAATVIFNRYVARLIALVRSRMGSKLHRRVDAEDIVQSAYRSFFVHAQQDEYQVNRAGDLWRLLAGITLHKLYGQIEKHTAARRSIDREAPTDLPLTAATLPDPSPGEVVAILEELRLVFRDLQPEERLVLTASLQGQENSEISRTIEKSERTVRRLLASARRKVEQRLLHSDATAVKSSTSEVEHDAPLLYADYVLEQLLGSGGMGKVFRARVKETQQQVAIKALHKARQSDPRAVTQFVKEAQVLTKLQHPNIVRVEGLGRFPNGGYFIVLDYVDGVNLQSQLEAGPFPIPVALGIVHKVADAIGHAHDQGIIHCDLKPGNILQDQNGTILVTDFGFAFLIAGGAATTENCLGGTAGYIAPEIMNRRRLPAPTTDIYSLGVLLWTLVTKTLPKKPFTCGSAEKELAPVDRIVRRCLSEDPGERYQTTTELQRELRGF</sequence>
<keyword evidence="4 5" id="KW-0067">ATP-binding</keyword>
<dbReference type="InterPro" id="IPR017441">
    <property type="entry name" value="Protein_kinase_ATP_BS"/>
</dbReference>
<dbReference type="InterPro" id="IPR013324">
    <property type="entry name" value="RNA_pol_sigma_r3/r4-like"/>
</dbReference>
<dbReference type="InterPro" id="IPR011009">
    <property type="entry name" value="Kinase-like_dom_sf"/>
</dbReference>
<dbReference type="PROSITE" id="PS00107">
    <property type="entry name" value="PROTEIN_KINASE_ATP"/>
    <property type="match status" value="1"/>
</dbReference>
<keyword evidence="2 5" id="KW-0547">Nucleotide-binding</keyword>
<evidence type="ECO:0000256" key="4">
    <source>
        <dbReference type="ARBA" id="ARBA00022840"/>
    </source>
</evidence>
<dbReference type="SMART" id="SM00220">
    <property type="entry name" value="S_TKc"/>
    <property type="match status" value="1"/>
</dbReference>
<feature type="domain" description="Protein kinase" evidence="6">
    <location>
        <begin position="210"/>
        <end position="454"/>
    </location>
</feature>